<proteinExistence type="predicted"/>
<feature type="region of interest" description="Disordered" evidence="1">
    <location>
        <begin position="1"/>
        <end position="46"/>
    </location>
</feature>
<accession>A0A0M4S4W4</accession>
<dbReference type="KEGG" id="vg:26796238"/>
<dbReference type="RefSeq" id="YP_009225243.1">
    <property type="nucleotide sequence ID" value="NC_029092.1"/>
</dbReference>
<organism evidence="2 3">
    <name type="scientific">Caulobacter phage Percy</name>
    <dbReference type="NCBI Taxonomy" id="1701809"/>
    <lineage>
        <taxon>Viruses</taxon>
        <taxon>Duplodnaviria</taxon>
        <taxon>Heunggongvirae</taxon>
        <taxon>Uroviricota</taxon>
        <taxon>Caudoviricetes</taxon>
        <taxon>Autographivirales</taxon>
        <taxon>Autonotataviridae</taxon>
        <taxon>Percyvirus</taxon>
        <taxon>Percyvirus percy</taxon>
    </lineage>
</organism>
<gene>
    <name evidence="2" type="ORF">CPT_Percy11</name>
</gene>
<dbReference type="Proteomes" id="UP000204057">
    <property type="component" value="Segment"/>
</dbReference>
<evidence type="ECO:0000313" key="3">
    <source>
        <dbReference type="Proteomes" id="UP000204057"/>
    </source>
</evidence>
<keyword evidence="3" id="KW-1185">Reference proteome</keyword>
<evidence type="ECO:0000313" key="2">
    <source>
        <dbReference type="EMBL" id="ALF01645.1"/>
    </source>
</evidence>
<dbReference type="GeneID" id="26796238"/>
<evidence type="ECO:0000256" key="1">
    <source>
        <dbReference type="SAM" id="MobiDB-lite"/>
    </source>
</evidence>
<dbReference type="EMBL" id="KT381879">
    <property type="protein sequence ID" value="ALF01645.1"/>
    <property type="molecule type" value="Genomic_DNA"/>
</dbReference>
<feature type="compositionally biased region" description="Basic and acidic residues" evidence="1">
    <location>
        <begin position="1"/>
        <end position="10"/>
    </location>
</feature>
<reference evidence="2 3" key="1">
    <citation type="journal article" date="2015" name="Genome Announc.">
        <title>Complete Genome Sequence of Caulobacter crescentus Podophage Percy.</title>
        <authorList>
            <person name="Lerma R.A."/>
            <person name="Tidwell T.J."/>
            <person name="Cahill J.L."/>
            <person name="Rasche E.S."/>
            <person name="Kuty Everett G.F."/>
        </authorList>
    </citation>
    <scope>NUCLEOTIDE SEQUENCE [LARGE SCALE GENOMIC DNA]</scope>
</reference>
<name>A0A0M4S4W4_9CAUD</name>
<sequence>MITAERHYPGKDMVAPAGKRLSGPGTRSKNPSRYDAVGKALKERAQ</sequence>
<protein>
    <submittedName>
        <fullName evidence="2">Uncharacterized protein</fullName>
    </submittedName>
</protein>